<accession>A0A1I5G3U6</accession>
<dbReference type="GO" id="GO:0016747">
    <property type="term" value="F:acyltransferase activity, transferring groups other than amino-acyl groups"/>
    <property type="evidence" value="ECO:0007669"/>
    <property type="project" value="InterPro"/>
</dbReference>
<dbReference type="SUPFAM" id="SSF55729">
    <property type="entry name" value="Acyl-CoA N-acyltransferases (Nat)"/>
    <property type="match status" value="2"/>
</dbReference>
<gene>
    <name evidence="4" type="ORF">SAMN04489757_11722</name>
</gene>
<evidence type="ECO:0000256" key="1">
    <source>
        <dbReference type="ARBA" id="ARBA00022679"/>
    </source>
</evidence>
<dbReference type="AlphaFoldDB" id="A0A1I5G3U6"/>
<dbReference type="InterPro" id="IPR050680">
    <property type="entry name" value="YpeA/RimI_acetyltransf"/>
</dbReference>
<protein>
    <submittedName>
        <fullName evidence="4">Ribosomal protein S18 acetylase RimI</fullName>
    </submittedName>
</protein>
<dbReference type="Proteomes" id="UP000198806">
    <property type="component" value="Unassembled WGS sequence"/>
</dbReference>
<keyword evidence="5" id="KW-1185">Reference proteome</keyword>
<dbReference type="PROSITE" id="PS51186">
    <property type="entry name" value="GNAT"/>
    <property type="match status" value="2"/>
</dbReference>
<name>A0A1I5G3U6_9FIRM</name>
<keyword evidence="4" id="KW-0689">Ribosomal protein</keyword>
<dbReference type="GO" id="GO:0005840">
    <property type="term" value="C:ribosome"/>
    <property type="evidence" value="ECO:0007669"/>
    <property type="project" value="UniProtKB-KW"/>
</dbReference>
<dbReference type="RefSeq" id="WP_091686882.1">
    <property type="nucleotide sequence ID" value="NZ_BAABFM010000001.1"/>
</dbReference>
<keyword evidence="2" id="KW-0012">Acyltransferase</keyword>
<sequence length="294" mass="33863">MHLEKLHQLDKQQKIEVKKLVSKCLTADGLSRELYLDNDMNLYENLDSFFLLYDQKQLVSVLTIFQMNEREAEISGYTLPDKRKKGYFTALLNAAEEELLDFDIYDMVFVAEPNSTSGKMAALSLGASFIKSEYLLRLKLEDYTKKYSEFLSNLNFIVKPLTSKDIMQAAYIHSEIFKTEFQESEELIQNILESDCMVCYGAKLEEELIGICNVNYGKNKASIFGYGVIPRFQGKGYGKGLINYVLRQLIKDKVSEVTLQVSSNSKNAMKIYNYLGFQIVTQYDYYGCQIELEE</sequence>
<dbReference type="EMBL" id="FOWD01000017">
    <property type="protein sequence ID" value="SFO30221.1"/>
    <property type="molecule type" value="Genomic_DNA"/>
</dbReference>
<dbReference type="STRING" id="1527.SAMN04489757_11722"/>
<dbReference type="PANTHER" id="PTHR43420">
    <property type="entry name" value="ACETYLTRANSFERASE"/>
    <property type="match status" value="1"/>
</dbReference>
<dbReference type="Gene3D" id="3.40.630.30">
    <property type="match status" value="2"/>
</dbReference>
<evidence type="ECO:0000259" key="3">
    <source>
        <dbReference type="PROSITE" id="PS51186"/>
    </source>
</evidence>
<dbReference type="Pfam" id="PF00583">
    <property type="entry name" value="Acetyltransf_1"/>
    <property type="match status" value="2"/>
</dbReference>
<keyword evidence="4" id="KW-0687">Ribonucleoprotein</keyword>
<organism evidence="4 5">
    <name type="scientific">Anaerocolumna aminovalerica</name>
    <dbReference type="NCBI Taxonomy" id="1527"/>
    <lineage>
        <taxon>Bacteria</taxon>
        <taxon>Bacillati</taxon>
        <taxon>Bacillota</taxon>
        <taxon>Clostridia</taxon>
        <taxon>Lachnospirales</taxon>
        <taxon>Lachnospiraceae</taxon>
        <taxon>Anaerocolumna</taxon>
    </lineage>
</organism>
<evidence type="ECO:0000313" key="4">
    <source>
        <dbReference type="EMBL" id="SFO30221.1"/>
    </source>
</evidence>
<dbReference type="CDD" id="cd04301">
    <property type="entry name" value="NAT_SF"/>
    <property type="match status" value="2"/>
</dbReference>
<proteinExistence type="predicted"/>
<evidence type="ECO:0000313" key="5">
    <source>
        <dbReference type="Proteomes" id="UP000198806"/>
    </source>
</evidence>
<reference evidence="4 5" key="1">
    <citation type="submission" date="2016-10" db="EMBL/GenBank/DDBJ databases">
        <authorList>
            <person name="de Groot N.N."/>
        </authorList>
    </citation>
    <scope>NUCLEOTIDE SEQUENCE [LARGE SCALE GENOMIC DNA]</scope>
    <source>
        <strain evidence="4 5">DSM 1283</strain>
    </source>
</reference>
<keyword evidence="1" id="KW-0808">Transferase</keyword>
<dbReference type="OrthoDB" id="7163760at2"/>
<dbReference type="InterPro" id="IPR016181">
    <property type="entry name" value="Acyl_CoA_acyltransferase"/>
</dbReference>
<feature type="domain" description="N-acetyltransferase" evidence="3">
    <location>
        <begin position="156"/>
        <end position="294"/>
    </location>
</feature>
<evidence type="ECO:0000256" key="2">
    <source>
        <dbReference type="ARBA" id="ARBA00023315"/>
    </source>
</evidence>
<feature type="domain" description="N-acetyltransferase" evidence="3">
    <location>
        <begin position="4"/>
        <end position="149"/>
    </location>
</feature>
<dbReference type="InterPro" id="IPR000182">
    <property type="entry name" value="GNAT_dom"/>
</dbReference>